<dbReference type="EMBL" id="JABEZW010221880">
    <property type="protein sequence ID" value="MBA0786157.1"/>
    <property type="molecule type" value="Genomic_DNA"/>
</dbReference>
<evidence type="ECO:0000313" key="3">
    <source>
        <dbReference type="EMBL" id="MBA0786157.1"/>
    </source>
</evidence>
<feature type="chain" id="PRO_5029474149" evidence="2">
    <location>
        <begin position="22"/>
        <end position="46"/>
    </location>
</feature>
<dbReference type="AlphaFoldDB" id="A0A7J9FLN4"/>
<keyword evidence="1" id="KW-0812">Transmembrane</keyword>
<keyword evidence="2" id="KW-0732">Signal</keyword>
<evidence type="ECO:0000256" key="2">
    <source>
        <dbReference type="SAM" id="SignalP"/>
    </source>
</evidence>
<feature type="transmembrane region" description="Helical" evidence="1">
    <location>
        <begin position="26"/>
        <end position="45"/>
    </location>
</feature>
<protein>
    <submittedName>
        <fullName evidence="3">Uncharacterized protein</fullName>
    </submittedName>
</protein>
<sequence>MLLCIAMILLALNLIPRQIHGRRVQIAAHGMGSLVITLMLMLLPLT</sequence>
<comment type="caution">
    <text evidence="3">The sequence shown here is derived from an EMBL/GenBank/DDBJ whole genome shotgun (WGS) entry which is preliminary data.</text>
</comment>
<keyword evidence="1" id="KW-1133">Transmembrane helix</keyword>
<keyword evidence="1" id="KW-0472">Membrane</keyword>
<feature type="signal peptide" evidence="2">
    <location>
        <begin position="1"/>
        <end position="21"/>
    </location>
</feature>
<organism evidence="3 4">
    <name type="scientific">Gossypium trilobum</name>
    <dbReference type="NCBI Taxonomy" id="34281"/>
    <lineage>
        <taxon>Eukaryota</taxon>
        <taxon>Viridiplantae</taxon>
        <taxon>Streptophyta</taxon>
        <taxon>Embryophyta</taxon>
        <taxon>Tracheophyta</taxon>
        <taxon>Spermatophyta</taxon>
        <taxon>Magnoliopsida</taxon>
        <taxon>eudicotyledons</taxon>
        <taxon>Gunneridae</taxon>
        <taxon>Pentapetalae</taxon>
        <taxon>rosids</taxon>
        <taxon>malvids</taxon>
        <taxon>Malvales</taxon>
        <taxon>Malvaceae</taxon>
        <taxon>Malvoideae</taxon>
        <taxon>Gossypium</taxon>
    </lineage>
</organism>
<name>A0A7J9FLN4_9ROSI</name>
<reference evidence="3 4" key="1">
    <citation type="journal article" date="2019" name="Genome Biol. Evol.">
        <title>Insights into the evolution of the New World diploid cottons (Gossypium, subgenus Houzingenia) based on genome sequencing.</title>
        <authorList>
            <person name="Grover C.E."/>
            <person name="Arick M.A. 2nd"/>
            <person name="Thrash A."/>
            <person name="Conover J.L."/>
            <person name="Sanders W.S."/>
            <person name="Peterson D.G."/>
            <person name="Frelichowski J.E."/>
            <person name="Scheffler J.A."/>
            <person name="Scheffler B.E."/>
            <person name="Wendel J.F."/>
        </authorList>
    </citation>
    <scope>NUCLEOTIDE SEQUENCE [LARGE SCALE GENOMIC DNA]</scope>
    <source>
        <strain evidence="3">8</strain>
        <tissue evidence="3">Leaf</tissue>
    </source>
</reference>
<gene>
    <name evidence="3" type="ORF">Gotri_027653</name>
</gene>
<evidence type="ECO:0000313" key="4">
    <source>
        <dbReference type="Proteomes" id="UP000593568"/>
    </source>
</evidence>
<evidence type="ECO:0000256" key="1">
    <source>
        <dbReference type="SAM" id="Phobius"/>
    </source>
</evidence>
<accession>A0A7J9FLN4</accession>
<proteinExistence type="predicted"/>
<keyword evidence="4" id="KW-1185">Reference proteome</keyword>
<dbReference type="Proteomes" id="UP000593568">
    <property type="component" value="Unassembled WGS sequence"/>
</dbReference>